<dbReference type="Pfam" id="PF11799">
    <property type="entry name" value="IMS_C"/>
    <property type="match status" value="1"/>
</dbReference>
<dbReference type="SUPFAM" id="SSF56672">
    <property type="entry name" value="DNA/RNA polymerases"/>
    <property type="match status" value="1"/>
</dbReference>
<protein>
    <recommendedName>
        <fullName evidence="16">DNA polymerase IV</fullName>
        <shortName evidence="16">Pol IV</shortName>
        <ecNumber evidence="16">2.7.7.7</ecNumber>
    </recommendedName>
</protein>
<reference evidence="18" key="1">
    <citation type="journal article" date="2019" name="PLoS Negl. Trop. Dis.">
        <title>Revisiting the worldwide diversity of Leptospira species in the environment.</title>
        <authorList>
            <person name="Vincent A.T."/>
            <person name="Schiettekatte O."/>
            <person name="Bourhy P."/>
            <person name="Veyrier F.J."/>
            <person name="Picardeau M."/>
        </authorList>
    </citation>
    <scope>NUCLEOTIDE SEQUENCE [LARGE SCALE GENOMIC DNA]</scope>
    <source>
        <strain evidence="18">SSW15</strain>
    </source>
</reference>
<feature type="domain" description="UmuC" evidence="17">
    <location>
        <begin position="5"/>
        <end position="186"/>
    </location>
</feature>
<dbReference type="InterPro" id="IPR036775">
    <property type="entry name" value="DNA_pol_Y-fam_lit_finger_sf"/>
</dbReference>
<dbReference type="OrthoDB" id="9808813at2"/>
<evidence type="ECO:0000313" key="18">
    <source>
        <dbReference type="EMBL" id="TGK08581.1"/>
    </source>
</evidence>
<keyword evidence="6 16" id="KW-0808">Transferase</keyword>
<dbReference type="FunFam" id="1.10.150.20:FF:000019">
    <property type="entry name" value="DNA polymerase IV"/>
    <property type="match status" value="1"/>
</dbReference>
<comment type="function">
    <text evidence="16">Poorly processive, error-prone DNA polymerase involved in untargeted mutagenesis. Copies undamaged DNA at stalled replication forks, which arise in vivo from mismatched or misaligned primer ends. These misaligned primers can be extended by PolIV. Exhibits no 3'-5' exonuclease (proofreading) activity. May be involved in translesional synthesis, in conjunction with the beta clamp from PolIII.</text>
</comment>
<dbReference type="InterPro" id="IPR043502">
    <property type="entry name" value="DNA/RNA_pol_sf"/>
</dbReference>
<dbReference type="InterPro" id="IPR050116">
    <property type="entry name" value="DNA_polymerase-Y"/>
</dbReference>
<dbReference type="CDD" id="cd03586">
    <property type="entry name" value="PolY_Pol_IV_kappa"/>
    <property type="match status" value="1"/>
</dbReference>
<proteinExistence type="inferred from homology"/>
<dbReference type="GO" id="GO:0005829">
    <property type="term" value="C:cytosol"/>
    <property type="evidence" value="ECO:0007669"/>
    <property type="project" value="TreeGrafter"/>
</dbReference>
<dbReference type="PROSITE" id="PS50173">
    <property type="entry name" value="UMUC"/>
    <property type="match status" value="1"/>
</dbReference>
<dbReference type="Gene3D" id="3.30.70.270">
    <property type="match status" value="1"/>
</dbReference>
<comment type="subcellular location">
    <subcellularLocation>
        <location evidence="1 16">Cytoplasm</location>
    </subcellularLocation>
</comment>
<dbReference type="Pfam" id="PF00817">
    <property type="entry name" value="IMS"/>
    <property type="match status" value="1"/>
</dbReference>
<keyword evidence="14 16" id="KW-0234">DNA repair</keyword>
<dbReference type="NCBIfam" id="NF002677">
    <property type="entry name" value="PRK02406.1"/>
    <property type="match status" value="1"/>
</dbReference>
<evidence type="ECO:0000256" key="14">
    <source>
        <dbReference type="ARBA" id="ARBA00023204"/>
    </source>
</evidence>
<evidence type="ECO:0000256" key="12">
    <source>
        <dbReference type="ARBA" id="ARBA00022932"/>
    </source>
</evidence>
<evidence type="ECO:0000256" key="10">
    <source>
        <dbReference type="ARBA" id="ARBA00022763"/>
    </source>
</evidence>
<dbReference type="GO" id="GO:0006281">
    <property type="term" value="P:DNA repair"/>
    <property type="evidence" value="ECO:0007669"/>
    <property type="project" value="UniProtKB-UniRule"/>
</dbReference>
<evidence type="ECO:0000256" key="15">
    <source>
        <dbReference type="ARBA" id="ARBA00049244"/>
    </source>
</evidence>
<dbReference type="Gene3D" id="3.40.1170.60">
    <property type="match status" value="1"/>
</dbReference>
<keyword evidence="4 16" id="KW-0515">Mutator protein</keyword>
<dbReference type="InterPro" id="IPR043128">
    <property type="entry name" value="Rev_trsase/Diguanyl_cyclase"/>
</dbReference>
<dbReference type="PANTHER" id="PTHR11076">
    <property type="entry name" value="DNA REPAIR POLYMERASE UMUC / TRANSFERASE FAMILY MEMBER"/>
    <property type="match status" value="1"/>
</dbReference>
<evidence type="ECO:0000256" key="8">
    <source>
        <dbReference type="ARBA" id="ARBA00022705"/>
    </source>
</evidence>
<gene>
    <name evidence="16" type="primary">dinB</name>
    <name evidence="18" type="ORF">EHO60_14590</name>
</gene>
<dbReference type="SUPFAM" id="SSF100879">
    <property type="entry name" value="Lesion bypass DNA polymerase (Y-family), little finger domain"/>
    <property type="match status" value="1"/>
</dbReference>
<dbReference type="FunFam" id="3.30.1490.100:FF:000004">
    <property type="entry name" value="DNA polymerase IV"/>
    <property type="match status" value="1"/>
</dbReference>
<comment type="caution">
    <text evidence="18">The sequence shown here is derived from an EMBL/GenBank/DDBJ whole genome shotgun (WGS) entry which is preliminary data.</text>
</comment>
<feature type="site" description="Substrate discrimination" evidence="16">
    <location>
        <position position="14"/>
    </location>
</feature>
<keyword evidence="11 16" id="KW-0460">Magnesium</keyword>
<evidence type="ECO:0000256" key="6">
    <source>
        <dbReference type="ARBA" id="ARBA00022679"/>
    </source>
</evidence>
<keyword evidence="8 16" id="KW-0235">DNA replication</keyword>
<accession>A0A4R9GAE2</accession>
<feature type="active site" evidence="16">
    <location>
        <position position="105"/>
    </location>
</feature>
<name>A0A4R9GAE2_9LEPT</name>
<dbReference type="InterPro" id="IPR001126">
    <property type="entry name" value="UmuC"/>
</dbReference>
<dbReference type="GO" id="GO:0042276">
    <property type="term" value="P:error-prone translesion synthesis"/>
    <property type="evidence" value="ECO:0007669"/>
    <property type="project" value="TreeGrafter"/>
</dbReference>
<keyword evidence="9 16" id="KW-0479">Metal-binding</keyword>
<dbReference type="InterPro" id="IPR017961">
    <property type="entry name" value="DNA_pol_Y-fam_little_finger"/>
</dbReference>
<dbReference type="PANTHER" id="PTHR11076:SF33">
    <property type="entry name" value="DNA POLYMERASE KAPPA"/>
    <property type="match status" value="1"/>
</dbReference>
<evidence type="ECO:0000256" key="5">
    <source>
        <dbReference type="ARBA" id="ARBA00022490"/>
    </source>
</evidence>
<evidence type="ECO:0000256" key="7">
    <source>
        <dbReference type="ARBA" id="ARBA00022695"/>
    </source>
</evidence>
<dbReference type="InterPro" id="IPR024728">
    <property type="entry name" value="PolY_HhH_motif"/>
</dbReference>
<dbReference type="HAMAP" id="MF_01113">
    <property type="entry name" value="DNApol_IV"/>
    <property type="match status" value="1"/>
</dbReference>
<evidence type="ECO:0000256" key="1">
    <source>
        <dbReference type="ARBA" id="ARBA00004496"/>
    </source>
</evidence>
<keyword evidence="5 16" id="KW-0963">Cytoplasm</keyword>
<keyword evidence="19" id="KW-1185">Reference proteome</keyword>
<dbReference type="GO" id="GO:0003684">
    <property type="term" value="F:damaged DNA binding"/>
    <property type="evidence" value="ECO:0007669"/>
    <property type="project" value="InterPro"/>
</dbReference>
<dbReference type="Gene3D" id="1.10.150.20">
    <property type="entry name" value="5' to 3' exonuclease, C-terminal subdomain"/>
    <property type="match status" value="1"/>
</dbReference>
<dbReference type="EC" id="2.7.7.7" evidence="16"/>
<feature type="binding site" evidence="16">
    <location>
        <position position="9"/>
    </location>
    <ligand>
        <name>Mg(2+)</name>
        <dbReference type="ChEBI" id="CHEBI:18420"/>
    </ligand>
</feature>
<keyword evidence="10 16" id="KW-0227">DNA damage</keyword>
<organism evidence="18 19">
    <name type="scientific">Leptospira fletcheri</name>
    <dbReference type="NCBI Taxonomy" id="2484981"/>
    <lineage>
        <taxon>Bacteria</taxon>
        <taxon>Pseudomonadati</taxon>
        <taxon>Spirochaetota</taxon>
        <taxon>Spirochaetia</taxon>
        <taxon>Leptospirales</taxon>
        <taxon>Leptospiraceae</taxon>
        <taxon>Leptospira</taxon>
    </lineage>
</organism>
<dbReference type="Proteomes" id="UP000298458">
    <property type="component" value="Unassembled WGS sequence"/>
</dbReference>
<evidence type="ECO:0000256" key="2">
    <source>
        <dbReference type="ARBA" id="ARBA00010945"/>
    </source>
</evidence>
<evidence type="ECO:0000259" key="17">
    <source>
        <dbReference type="PROSITE" id="PS50173"/>
    </source>
</evidence>
<dbReference type="Pfam" id="PF11798">
    <property type="entry name" value="IMS_HHH"/>
    <property type="match status" value="1"/>
</dbReference>
<evidence type="ECO:0000256" key="16">
    <source>
        <dbReference type="HAMAP-Rule" id="MF_01113"/>
    </source>
</evidence>
<dbReference type="GO" id="GO:0009432">
    <property type="term" value="P:SOS response"/>
    <property type="evidence" value="ECO:0007669"/>
    <property type="project" value="UniProtKB-ARBA"/>
</dbReference>
<evidence type="ECO:0000256" key="4">
    <source>
        <dbReference type="ARBA" id="ARBA00022457"/>
    </source>
</evidence>
<evidence type="ECO:0000256" key="11">
    <source>
        <dbReference type="ARBA" id="ARBA00022842"/>
    </source>
</evidence>
<comment type="similarity">
    <text evidence="2 16">Belongs to the DNA polymerase type-Y family.</text>
</comment>
<keyword evidence="12 16" id="KW-0239">DNA-directed DNA polymerase</keyword>
<feature type="binding site" evidence="16">
    <location>
        <position position="104"/>
    </location>
    <ligand>
        <name>Mg(2+)</name>
        <dbReference type="ChEBI" id="CHEBI:18420"/>
    </ligand>
</feature>
<dbReference type="GO" id="GO:0000287">
    <property type="term" value="F:magnesium ion binding"/>
    <property type="evidence" value="ECO:0007669"/>
    <property type="project" value="UniProtKB-UniRule"/>
</dbReference>
<dbReference type="EMBL" id="RQET01000012">
    <property type="protein sequence ID" value="TGK08581.1"/>
    <property type="molecule type" value="Genomic_DNA"/>
</dbReference>
<sequence length="364" mass="40684">MVRKILHIDMDAFYASVEQRDFPQYRGKPLVVGGPPNSRGVVCAASYEARKFGVRSAMPCSQASRLCPEAIFVTPRFSAYREISNVIRNIFLEYTDYVEMLSLDEAFLDVTENKLGIPYATEVAKSIRARIRQETELTASAGVGINKFTAKVATDLKKPDGLTVIRPEDTETFIASLDVGLFPGIGKVTLKKMHALGIYTGADLKNRSAEFLVRNFGKAGRWYYSISRGIDPRPVIPHRIRKSLGAESTFESDLSREEDLLSELREIAEELEKRLSAKSFPARTLTLKIKFSDFTLKTRSRTLPIPPSRSKEFFDLGKELLEEFLIGDGAVVSPIRLLGLSLSHPESESQNEDEFAGSLFPETD</sequence>
<evidence type="ECO:0000313" key="19">
    <source>
        <dbReference type="Proteomes" id="UP000298458"/>
    </source>
</evidence>
<dbReference type="InterPro" id="IPR022880">
    <property type="entry name" value="DNApol_IV"/>
</dbReference>
<comment type="cofactor">
    <cofactor evidence="16">
        <name>Mg(2+)</name>
        <dbReference type="ChEBI" id="CHEBI:18420"/>
    </cofactor>
    <text evidence="16">Binds 2 magnesium ions per subunit.</text>
</comment>
<evidence type="ECO:0000256" key="13">
    <source>
        <dbReference type="ARBA" id="ARBA00023125"/>
    </source>
</evidence>
<keyword evidence="13 16" id="KW-0238">DNA-binding</keyword>
<dbReference type="AlphaFoldDB" id="A0A4R9GAE2"/>
<keyword evidence="7 16" id="KW-0548">Nucleotidyltransferase</keyword>
<evidence type="ECO:0000256" key="3">
    <source>
        <dbReference type="ARBA" id="ARBA00011245"/>
    </source>
</evidence>
<comment type="subunit">
    <text evidence="3 16">Monomer.</text>
</comment>
<evidence type="ECO:0000256" key="9">
    <source>
        <dbReference type="ARBA" id="ARBA00022723"/>
    </source>
</evidence>
<dbReference type="Gene3D" id="3.30.1490.100">
    <property type="entry name" value="DNA polymerase, Y-family, little finger domain"/>
    <property type="match status" value="1"/>
</dbReference>
<dbReference type="GO" id="GO:0006261">
    <property type="term" value="P:DNA-templated DNA replication"/>
    <property type="evidence" value="ECO:0007669"/>
    <property type="project" value="UniProtKB-UniRule"/>
</dbReference>
<dbReference type="GO" id="GO:0003887">
    <property type="term" value="F:DNA-directed DNA polymerase activity"/>
    <property type="evidence" value="ECO:0007669"/>
    <property type="project" value="UniProtKB-UniRule"/>
</dbReference>
<comment type="catalytic activity">
    <reaction evidence="15 16">
        <text>DNA(n) + a 2'-deoxyribonucleoside 5'-triphosphate = DNA(n+1) + diphosphate</text>
        <dbReference type="Rhea" id="RHEA:22508"/>
        <dbReference type="Rhea" id="RHEA-COMP:17339"/>
        <dbReference type="Rhea" id="RHEA-COMP:17340"/>
        <dbReference type="ChEBI" id="CHEBI:33019"/>
        <dbReference type="ChEBI" id="CHEBI:61560"/>
        <dbReference type="ChEBI" id="CHEBI:173112"/>
        <dbReference type="EC" id="2.7.7.7"/>
    </reaction>
</comment>
<dbReference type="FunFam" id="3.40.1170.60:FF:000001">
    <property type="entry name" value="DNA polymerase IV"/>
    <property type="match status" value="1"/>
</dbReference>